<dbReference type="SUPFAM" id="SSF52266">
    <property type="entry name" value="SGNH hydrolase"/>
    <property type="match status" value="1"/>
</dbReference>
<organism evidence="2">
    <name type="scientific">marine metagenome</name>
    <dbReference type="NCBI Taxonomy" id="408172"/>
    <lineage>
        <taxon>unclassified sequences</taxon>
        <taxon>metagenomes</taxon>
        <taxon>ecological metagenomes</taxon>
    </lineage>
</organism>
<dbReference type="Pfam" id="PF13472">
    <property type="entry name" value="Lipase_GDSL_2"/>
    <property type="match status" value="1"/>
</dbReference>
<evidence type="ECO:0000313" key="2">
    <source>
        <dbReference type="EMBL" id="SVA35322.1"/>
    </source>
</evidence>
<dbReference type="InterPro" id="IPR051532">
    <property type="entry name" value="Ester_Hydrolysis_Enzymes"/>
</dbReference>
<protein>
    <recommendedName>
        <fullName evidence="1">SGNH hydrolase-type esterase domain-containing protein</fullName>
    </recommendedName>
</protein>
<name>A0A381V4P2_9ZZZZ</name>
<proteinExistence type="predicted"/>
<dbReference type="PANTHER" id="PTHR30383:SF5">
    <property type="entry name" value="SGNH HYDROLASE-TYPE ESTERASE DOMAIN-CONTAINING PROTEIN"/>
    <property type="match status" value="1"/>
</dbReference>
<dbReference type="InterPro" id="IPR013830">
    <property type="entry name" value="SGNH_hydro"/>
</dbReference>
<dbReference type="InterPro" id="IPR036514">
    <property type="entry name" value="SGNH_hydro_sf"/>
</dbReference>
<dbReference type="PANTHER" id="PTHR30383">
    <property type="entry name" value="THIOESTERASE 1/PROTEASE 1/LYSOPHOSPHOLIPASE L1"/>
    <property type="match status" value="1"/>
</dbReference>
<feature type="domain" description="SGNH hydrolase-type esterase" evidence="1">
    <location>
        <begin position="63"/>
        <end position="209"/>
    </location>
</feature>
<accession>A0A381V4P2</accession>
<dbReference type="GO" id="GO:0004622">
    <property type="term" value="F:phosphatidylcholine lysophospholipase activity"/>
    <property type="evidence" value="ECO:0007669"/>
    <property type="project" value="TreeGrafter"/>
</dbReference>
<dbReference type="Gene3D" id="3.40.50.1110">
    <property type="entry name" value="SGNH hydrolase"/>
    <property type="match status" value="1"/>
</dbReference>
<evidence type="ECO:0000259" key="1">
    <source>
        <dbReference type="Pfam" id="PF13472"/>
    </source>
</evidence>
<gene>
    <name evidence="2" type="ORF">METZ01_LOCUS88176</name>
</gene>
<reference evidence="2" key="1">
    <citation type="submission" date="2018-05" db="EMBL/GenBank/DDBJ databases">
        <authorList>
            <person name="Lanie J.A."/>
            <person name="Ng W.-L."/>
            <person name="Kazmierczak K.M."/>
            <person name="Andrzejewski T.M."/>
            <person name="Davidsen T.M."/>
            <person name="Wayne K.J."/>
            <person name="Tettelin H."/>
            <person name="Glass J.I."/>
            <person name="Rusch D."/>
            <person name="Podicherti R."/>
            <person name="Tsui H.-C.T."/>
            <person name="Winkler M.E."/>
        </authorList>
    </citation>
    <scope>NUCLEOTIDE SEQUENCE</scope>
</reference>
<sequence>MDNNYSQDINIAGGGNLQDWANLNKYQKNNEELMEITEPNRVVFMGNSITEAWSFFNKNFFIENPFVNRGISGQTTPQMLIRFKSDVVNLNPKSVVILAGINDIAGNTGPISIENTAENIISMAEIALANNIRVFICSTLPALDFPWSPGLNPATKVIKLNKILKDYCKKNNLEYVDYYSFMSDANGGLKVPEYTSADDLVHPNKAGYNVMEKIILKALK</sequence>
<dbReference type="EMBL" id="UINC01007839">
    <property type="protein sequence ID" value="SVA35322.1"/>
    <property type="molecule type" value="Genomic_DNA"/>
</dbReference>
<dbReference type="AlphaFoldDB" id="A0A381V4P2"/>